<accession>A0A136JGM3</accession>
<dbReference type="OrthoDB" id="5306317at2759"/>
<dbReference type="EMBL" id="KQ964245">
    <property type="protein sequence ID" value="KXJ96294.1"/>
    <property type="molecule type" value="Genomic_DNA"/>
</dbReference>
<feature type="transmembrane region" description="Helical" evidence="1">
    <location>
        <begin position="145"/>
        <end position="164"/>
    </location>
</feature>
<feature type="transmembrane region" description="Helical" evidence="1">
    <location>
        <begin position="103"/>
        <end position="125"/>
    </location>
</feature>
<dbReference type="InParanoid" id="A0A136JGM3"/>
<evidence type="ECO:0000313" key="2">
    <source>
        <dbReference type="EMBL" id="KXJ96294.1"/>
    </source>
</evidence>
<evidence type="ECO:0008006" key="4">
    <source>
        <dbReference type="Google" id="ProtNLM"/>
    </source>
</evidence>
<keyword evidence="1" id="KW-0812">Transmembrane</keyword>
<keyword evidence="1" id="KW-1133">Transmembrane helix</keyword>
<organism evidence="2 3">
    <name type="scientific">Microdochium bolleyi</name>
    <dbReference type="NCBI Taxonomy" id="196109"/>
    <lineage>
        <taxon>Eukaryota</taxon>
        <taxon>Fungi</taxon>
        <taxon>Dikarya</taxon>
        <taxon>Ascomycota</taxon>
        <taxon>Pezizomycotina</taxon>
        <taxon>Sordariomycetes</taxon>
        <taxon>Xylariomycetidae</taxon>
        <taxon>Xylariales</taxon>
        <taxon>Microdochiaceae</taxon>
        <taxon>Microdochium</taxon>
    </lineage>
</organism>
<reference evidence="3" key="1">
    <citation type="submission" date="2016-02" db="EMBL/GenBank/DDBJ databases">
        <title>Draft genome sequence of Microdochium bolleyi, a fungal endophyte of beachgrass.</title>
        <authorList>
            <consortium name="DOE Joint Genome Institute"/>
            <person name="David A.S."/>
            <person name="May G."/>
            <person name="Haridas S."/>
            <person name="Lim J."/>
            <person name="Wang M."/>
            <person name="Labutti K."/>
            <person name="Lipzen A."/>
            <person name="Barry K."/>
            <person name="Grigoriev I.V."/>
        </authorList>
    </citation>
    <scope>NUCLEOTIDE SEQUENCE [LARGE SCALE GENOMIC DNA]</scope>
    <source>
        <strain evidence="3">J235TASD1</strain>
    </source>
</reference>
<dbReference type="Proteomes" id="UP000070501">
    <property type="component" value="Unassembled WGS sequence"/>
</dbReference>
<evidence type="ECO:0000313" key="3">
    <source>
        <dbReference type="Proteomes" id="UP000070501"/>
    </source>
</evidence>
<feature type="transmembrane region" description="Helical" evidence="1">
    <location>
        <begin position="6"/>
        <end position="27"/>
    </location>
</feature>
<feature type="transmembrane region" description="Helical" evidence="1">
    <location>
        <begin position="77"/>
        <end position="96"/>
    </location>
</feature>
<feature type="transmembrane region" description="Helical" evidence="1">
    <location>
        <begin position="34"/>
        <end position="57"/>
    </location>
</feature>
<evidence type="ECO:0000256" key="1">
    <source>
        <dbReference type="SAM" id="Phobius"/>
    </source>
</evidence>
<dbReference type="AlphaFoldDB" id="A0A136JGM3"/>
<sequence length="344" mass="37735">MDIYFESSWSILSSIGIANFLFGLIIVSITRLSVVVAVPLVVSLATALANGLCYYAFYQKHPPLQAAVASVFADIFWLIQEAGLSFYGYVILARVLPRQEKRLFVPIFWAIVAAITGCRCGIAAMRVQAVVSGDDSYQHIISSLHTGYFVCIALLEVVSAVFLLRKFGSAKKASQNASIRTGLLKHFMRGTEIRLASLALIGVSRAITYFFQTSLQAASSTASQLDRFIYTLECVYPMMFYIDVLASRIKFTGSSQEQSYGVNQAGQSAKVKSRSTPRRTVHQYPGWQELDDEHAFPMGLTSVSRAAPTDSTTIRATEEARRTGASRTGITKTVEVNVTKAGED</sequence>
<proteinExistence type="predicted"/>
<keyword evidence="1" id="KW-0472">Membrane</keyword>
<gene>
    <name evidence="2" type="ORF">Micbo1qcDRAFT_199122</name>
</gene>
<keyword evidence="3" id="KW-1185">Reference proteome</keyword>
<name>A0A136JGM3_9PEZI</name>
<protein>
    <recommendedName>
        <fullName evidence="4">RTA1 like protein-domain-containing protein</fullName>
    </recommendedName>
</protein>